<dbReference type="GO" id="GO:0004175">
    <property type="term" value="F:endopeptidase activity"/>
    <property type="evidence" value="ECO:0007669"/>
    <property type="project" value="UniProtKB-ARBA"/>
</dbReference>
<keyword evidence="1" id="KW-0812">Transmembrane</keyword>
<keyword evidence="1" id="KW-0472">Membrane</keyword>
<dbReference type="GO" id="GO:0080120">
    <property type="term" value="P:CAAX-box protein maturation"/>
    <property type="evidence" value="ECO:0007669"/>
    <property type="project" value="UniProtKB-ARBA"/>
</dbReference>
<gene>
    <name evidence="3" type="ORF">AVDCRST_MAG05-494</name>
</gene>
<dbReference type="PANTHER" id="PTHR36435:SF1">
    <property type="entry name" value="CAAX AMINO TERMINAL PROTEASE FAMILY PROTEIN"/>
    <property type="match status" value="1"/>
</dbReference>
<feature type="transmembrane region" description="Helical" evidence="1">
    <location>
        <begin position="219"/>
        <end position="239"/>
    </location>
</feature>
<accession>A0A6J4RJ26</accession>
<dbReference type="InterPro" id="IPR003675">
    <property type="entry name" value="Rce1/LyrA-like_dom"/>
</dbReference>
<dbReference type="Pfam" id="PF02517">
    <property type="entry name" value="Rce1-like"/>
    <property type="match status" value="1"/>
</dbReference>
<reference evidence="3" key="1">
    <citation type="submission" date="2020-02" db="EMBL/GenBank/DDBJ databases">
        <authorList>
            <person name="Meier V. D."/>
        </authorList>
    </citation>
    <scope>NUCLEOTIDE SEQUENCE</scope>
    <source>
        <strain evidence="3">AVDCRST_MAG05</strain>
    </source>
</reference>
<feature type="transmembrane region" description="Helical" evidence="1">
    <location>
        <begin position="46"/>
        <end position="67"/>
    </location>
</feature>
<dbReference type="EMBL" id="CADCVM010000059">
    <property type="protein sequence ID" value="CAA9470267.1"/>
    <property type="molecule type" value="Genomic_DNA"/>
</dbReference>
<sequence>MVLTNTAVAALVVCVFWLGVVVARALGRKASFSLAPLGFRRPDGGLLAGMGLGAVVGAAAIVVSIIVNPISAFVLDRLGYSTESTVQQPFMRGLVGWVEENPATAIPAIILVVVVVGPAVEELVFRGAVFNGLDRLGSLLFSRTAGADAEADAEADAGRTPGGTSGRAVFVVSALLSSVFFALLHLEPVLLPAILILAVALCALFRRTGSLLPPLVAHATFNSFATSLIILNGLGVFQVPV</sequence>
<feature type="transmembrane region" description="Helical" evidence="1">
    <location>
        <begin position="168"/>
        <end position="184"/>
    </location>
</feature>
<name>A0A6J4RJ26_9ACTN</name>
<evidence type="ECO:0000313" key="3">
    <source>
        <dbReference type="EMBL" id="CAA9470267.1"/>
    </source>
</evidence>
<proteinExistence type="predicted"/>
<evidence type="ECO:0000259" key="2">
    <source>
        <dbReference type="Pfam" id="PF02517"/>
    </source>
</evidence>
<protein>
    <submittedName>
        <fullName evidence="3">Abortive infection protein</fullName>
    </submittedName>
</protein>
<dbReference type="InterPro" id="IPR052710">
    <property type="entry name" value="CAAX_protease"/>
</dbReference>
<feature type="transmembrane region" description="Helical" evidence="1">
    <location>
        <begin position="6"/>
        <end position="26"/>
    </location>
</feature>
<feature type="domain" description="CAAX prenyl protease 2/Lysostaphin resistance protein A-like" evidence="2">
    <location>
        <begin position="107"/>
        <end position="223"/>
    </location>
</feature>
<dbReference type="AlphaFoldDB" id="A0A6J4RJ26"/>
<dbReference type="PANTHER" id="PTHR36435">
    <property type="entry name" value="SLR1288 PROTEIN"/>
    <property type="match status" value="1"/>
</dbReference>
<organism evidence="3">
    <name type="scientific">uncultured Rubrobacteraceae bacterium</name>
    <dbReference type="NCBI Taxonomy" id="349277"/>
    <lineage>
        <taxon>Bacteria</taxon>
        <taxon>Bacillati</taxon>
        <taxon>Actinomycetota</taxon>
        <taxon>Rubrobacteria</taxon>
        <taxon>Rubrobacterales</taxon>
        <taxon>Rubrobacteraceae</taxon>
        <taxon>environmental samples</taxon>
    </lineage>
</organism>
<evidence type="ECO:0000256" key="1">
    <source>
        <dbReference type="SAM" id="Phobius"/>
    </source>
</evidence>
<keyword evidence="1" id="KW-1133">Transmembrane helix</keyword>